<evidence type="ECO:0000256" key="1">
    <source>
        <dbReference type="SAM" id="Phobius"/>
    </source>
</evidence>
<evidence type="ECO:0000313" key="2">
    <source>
        <dbReference type="EMBL" id="MCC2232013.1"/>
    </source>
</evidence>
<keyword evidence="1" id="KW-0472">Membrane</keyword>
<organism evidence="2 3">
    <name type="scientific">Hominifimenecus microfluidus</name>
    <dbReference type="NCBI Taxonomy" id="2885348"/>
    <lineage>
        <taxon>Bacteria</taxon>
        <taxon>Bacillati</taxon>
        <taxon>Bacillota</taxon>
        <taxon>Clostridia</taxon>
        <taxon>Lachnospirales</taxon>
        <taxon>Lachnospiraceae</taxon>
        <taxon>Hominifimenecus</taxon>
    </lineage>
</organism>
<comment type="caution">
    <text evidence="2">The sequence shown here is derived from an EMBL/GenBank/DDBJ whole genome shotgun (WGS) entry which is preliminary data.</text>
</comment>
<name>A0AAE3JG36_9FIRM</name>
<protein>
    <submittedName>
        <fullName evidence="2">Uncharacterized protein</fullName>
    </submittedName>
</protein>
<feature type="transmembrane region" description="Helical" evidence="1">
    <location>
        <begin position="42"/>
        <end position="61"/>
    </location>
</feature>
<proteinExistence type="predicted"/>
<dbReference type="AlphaFoldDB" id="A0AAE3JG36"/>
<evidence type="ECO:0000313" key="3">
    <source>
        <dbReference type="Proteomes" id="UP001198182"/>
    </source>
</evidence>
<sequence>MIGIAIPILFLGNFVNGVATLSIVIPMIVGICAEQQRSVSKFIYPACVLAHIWPGFLPTGGNAAMYLQNNAILENLGGEGTWGFFTAMINKIPIEIIVIPFLLFVAMKMAPDLGNIPTKQAGAAADAQVADNKAKASSTSLSPS</sequence>
<dbReference type="Proteomes" id="UP001198182">
    <property type="component" value="Unassembled WGS sequence"/>
</dbReference>
<accession>A0AAE3JG36</accession>
<reference evidence="2" key="1">
    <citation type="submission" date="2021-10" db="EMBL/GenBank/DDBJ databases">
        <title>Anaerobic single-cell dispensing facilitates the cultivation of human gut bacteria.</title>
        <authorList>
            <person name="Afrizal A."/>
        </authorList>
    </citation>
    <scope>NUCLEOTIDE SEQUENCE</scope>
    <source>
        <strain evidence="2">CLA-AA-H215</strain>
    </source>
</reference>
<keyword evidence="3" id="KW-1185">Reference proteome</keyword>
<dbReference type="EMBL" id="JAJEQR010000047">
    <property type="protein sequence ID" value="MCC2232013.1"/>
    <property type="molecule type" value="Genomic_DNA"/>
</dbReference>
<gene>
    <name evidence="2" type="ORF">LKD81_13570</name>
</gene>
<keyword evidence="1" id="KW-1133">Transmembrane helix</keyword>
<dbReference type="RefSeq" id="WP_308454499.1">
    <property type="nucleotide sequence ID" value="NZ_JAJEQR010000047.1"/>
</dbReference>
<feature type="transmembrane region" description="Helical" evidence="1">
    <location>
        <begin position="6"/>
        <end position="30"/>
    </location>
</feature>
<feature type="transmembrane region" description="Helical" evidence="1">
    <location>
        <begin position="81"/>
        <end position="106"/>
    </location>
</feature>
<keyword evidence="1" id="KW-0812">Transmembrane</keyword>